<dbReference type="EMBL" id="JAUSUV010000003">
    <property type="protein sequence ID" value="MDQ0416633.1"/>
    <property type="molecule type" value="Genomic_DNA"/>
</dbReference>
<feature type="chain" id="PRO_5042460756" evidence="1">
    <location>
        <begin position="24"/>
        <end position="280"/>
    </location>
</feature>
<keyword evidence="3" id="KW-1185">Reference proteome</keyword>
<evidence type="ECO:0000313" key="2">
    <source>
        <dbReference type="EMBL" id="MDQ0416633.1"/>
    </source>
</evidence>
<proteinExistence type="predicted"/>
<dbReference type="RefSeq" id="WP_307251251.1">
    <property type="nucleotide sequence ID" value="NZ_JAUSUV010000003.1"/>
</dbReference>
<evidence type="ECO:0000256" key="1">
    <source>
        <dbReference type="SAM" id="SignalP"/>
    </source>
</evidence>
<comment type="caution">
    <text evidence="2">The sequence shown here is derived from an EMBL/GenBank/DDBJ whole genome shotgun (WGS) entry which is preliminary data.</text>
</comment>
<protein>
    <submittedName>
        <fullName evidence="2">Uncharacterized protein</fullName>
    </submittedName>
</protein>
<accession>A0AAJ1WRS5</accession>
<name>A0AAJ1WRS5_9BACL</name>
<gene>
    <name evidence="2" type="ORF">J2Z48_000800</name>
</gene>
<sequence>MKKQVFGMVLALAASVSPQMVNATEISHSIAKNVYNSVNLNSSNNASIQERMDHLNIPEKTQKELFVKMKQGKILDADKPHRFNVTVESNEIKQVIYPDGSVEEFGAVPTESSPTKTTLPTLRKVYTVKDSSLIVDSKNDVRLKSVQSLDELVSTGKIEVKGDGSSSTKIKEQCSTRWCTIDRKVYRWGTLTSGSFFVRYITMSGSEDMIESIWDPAVSARAGTATQKAFTISKKKEDSSSWARAYLRWDNVLTGGAGSYTNLLRFFVGNDTFSVTYSND</sequence>
<reference evidence="2 3" key="1">
    <citation type="submission" date="2023-07" db="EMBL/GenBank/DDBJ databases">
        <title>Genomic Encyclopedia of Type Strains, Phase IV (KMG-IV): sequencing the most valuable type-strain genomes for metagenomic binning, comparative biology and taxonomic classification.</title>
        <authorList>
            <person name="Goeker M."/>
        </authorList>
    </citation>
    <scope>NUCLEOTIDE SEQUENCE [LARGE SCALE GENOMIC DNA]</scope>
    <source>
        <strain evidence="2 3">DSM 46876</strain>
    </source>
</reference>
<organism evidence="2 3">
    <name type="scientific">Croceifilum oryzae</name>
    <dbReference type="NCBI Taxonomy" id="1553429"/>
    <lineage>
        <taxon>Bacteria</taxon>
        <taxon>Bacillati</taxon>
        <taxon>Bacillota</taxon>
        <taxon>Bacilli</taxon>
        <taxon>Bacillales</taxon>
        <taxon>Thermoactinomycetaceae</taxon>
        <taxon>Croceifilum</taxon>
    </lineage>
</organism>
<feature type="signal peptide" evidence="1">
    <location>
        <begin position="1"/>
        <end position="23"/>
    </location>
</feature>
<keyword evidence="1" id="KW-0732">Signal</keyword>
<evidence type="ECO:0000313" key="3">
    <source>
        <dbReference type="Proteomes" id="UP001238450"/>
    </source>
</evidence>
<dbReference type="Proteomes" id="UP001238450">
    <property type="component" value="Unassembled WGS sequence"/>
</dbReference>
<dbReference type="AlphaFoldDB" id="A0AAJ1WRS5"/>